<comment type="caution">
    <text evidence="1">The sequence shown here is derived from an EMBL/GenBank/DDBJ whole genome shotgun (WGS) entry which is preliminary data.</text>
</comment>
<sequence>MQSQEMNLRLVDTLNSWDPFQIGAGSYDTEIADILQAVHDLNDAEQLSRKIQAIFEFSFEEVLPLKHCYTMAVQLLSIKNDGSCSI</sequence>
<organism evidence="1 2">
    <name type="scientific">Bacillus mesophilum</name>
    <dbReference type="NCBI Taxonomy" id="1071718"/>
    <lineage>
        <taxon>Bacteria</taxon>
        <taxon>Bacillati</taxon>
        <taxon>Bacillota</taxon>
        <taxon>Bacilli</taxon>
        <taxon>Bacillales</taxon>
        <taxon>Bacillaceae</taxon>
        <taxon>Bacillus</taxon>
    </lineage>
</organism>
<accession>A0A7V7RM77</accession>
<proteinExistence type="predicted"/>
<dbReference type="InterPro" id="IPR023162">
    <property type="entry name" value="Apc36109-like_dom_sf"/>
</dbReference>
<dbReference type="Proteomes" id="UP000441354">
    <property type="component" value="Unassembled WGS sequence"/>
</dbReference>
<dbReference type="SUPFAM" id="SSF116922">
    <property type="entry name" value="YugE-like"/>
    <property type="match status" value="1"/>
</dbReference>
<dbReference type="OrthoDB" id="2353632at2"/>
<name>A0A7V7RM77_9BACI</name>
<reference evidence="1 2" key="1">
    <citation type="journal article" date="2014" name="Arch. Microbiol.">
        <title>Bacillus mesophilum sp. nov., strain IITR-54T, a novel 4-chlorobiphenyl dechlorinating bacterium.</title>
        <authorList>
            <person name="Manickam N."/>
            <person name="Singh N.K."/>
            <person name="Bajaj A."/>
            <person name="Kumar R.M."/>
            <person name="Kaur G."/>
            <person name="Kaur N."/>
            <person name="Bala M."/>
            <person name="Kumar A."/>
            <person name="Mayilraj S."/>
        </authorList>
    </citation>
    <scope>NUCLEOTIDE SEQUENCE [LARGE SCALE GENOMIC DNA]</scope>
    <source>
        <strain evidence="1 2">IITR-54</strain>
    </source>
</reference>
<dbReference type="InterPro" id="IPR015053">
    <property type="entry name" value="DUF1871"/>
</dbReference>
<dbReference type="AlphaFoldDB" id="A0A7V7RM77"/>
<evidence type="ECO:0000313" key="1">
    <source>
        <dbReference type="EMBL" id="KAB2332985.1"/>
    </source>
</evidence>
<dbReference type="Gene3D" id="1.10.340.20">
    <property type="entry name" value="Apc36109-like domain"/>
    <property type="match status" value="1"/>
</dbReference>
<dbReference type="EMBL" id="WBOT01000003">
    <property type="protein sequence ID" value="KAB2332985.1"/>
    <property type="molecule type" value="Genomic_DNA"/>
</dbReference>
<protein>
    <submittedName>
        <fullName evidence="1">DUF1871 family protein</fullName>
    </submittedName>
</protein>
<gene>
    <name evidence="1" type="ORF">F7732_12995</name>
</gene>
<keyword evidence="2" id="KW-1185">Reference proteome</keyword>
<evidence type="ECO:0000313" key="2">
    <source>
        <dbReference type="Proteomes" id="UP000441354"/>
    </source>
</evidence>
<dbReference type="Pfam" id="PF08958">
    <property type="entry name" value="DUF1871"/>
    <property type="match status" value="1"/>
</dbReference>